<protein>
    <submittedName>
        <fullName evidence="4">Arylsulfatase</fullName>
    </submittedName>
</protein>
<dbReference type="Gene3D" id="3.30.1120.10">
    <property type="match status" value="1"/>
</dbReference>
<dbReference type="PANTHER" id="PTHR43751">
    <property type="entry name" value="SULFATASE"/>
    <property type="match status" value="1"/>
</dbReference>
<feature type="domain" description="Sulfatase N-terminal" evidence="3">
    <location>
        <begin position="38"/>
        <end position="384"/>
    </location>
</feature>
<organism evidence="4 5">
    <name type="scientific">Postechiella marina</name>
    <dbReference type="NCBI Taxonomy" id="943941"/>
    <lineage>
        <taxon>Bacteria</taxon>
        <taxon>Pseudomonadati</taxon>
        <taxon>Bacteroidota</taxon>
        <taxon>Flavobacteriia</taxon>
        <taxon>Flavobacteriales</taxon>
        <taxon>Flavobacteriaceae</taxon>
        <taxon>Postechiella</taxon>
    </lineage>
</organism>
<dbReference type="EMBL" id="BAABCA010000005">
    <property type="protein sequence ID" value="GAA4237671.1"/>
    <property type="molecule type" value="Genomic_DNA"/>
</dbReference>
<reference evidence="5" key="1">
    <citation type="journal article" date="2019" name="Int. J. Syst. Evol. Microbiol.">
        <title>The Global Catalogue of Microorganisms (GCM) 10K type strain sequencing project: providing services to taxonomists for standard genome sequencing and annotation.</title>
        <authorList>
            <consortium name="The Broad Institute Genomics Platform"/>
            <consortium name="The Broad Institute Genome Sequencing Center for Infectious Disease"/>
            <person name="Wu L."/>
            <person name="Ma J."/>
        </authorList>
    </citation>
    <scope>NUCLEOTIDE SEQUENCE [LARGE SCALE GENOMIC DNA]</scope>
    <source>
        <strain evidence="5">JCM 17630</strain>
    </source>
</reference>
<dbReference type="InterPro" id="IPR024607">
    <property type="entry name" value="Sulfatase_CS"/>
</dbReference>
<dbReference type="CDD" id="cd16145">
    <property type="entry name" value="ARS_like"/>
    <property type="match status" value="1"/>
</dbReference>
<dbReference type="InterPro" id="IPR017850">
    <property type="entry name" value="Alkaline_phosphatase_core_sf"/>
</dbReference>
<comment type="similarity">
    <text evidence="1">Belongs to the sulfatase family.</text>
</comment>
<name>A0ABP8CCS6_9FLAO</name>
<dbReference type="PANTHER" id="PTHR43751:SF3">
    <property type="entry name" value="SULFATASE N-TERMINAL DOMAIN-CONTAINING PROTEIN"/>
    <property type="match status" value="1"/>
</dbReference>
<evidence type="ECO:0000256" key="2">
    <source>
        <dbReference type="ARBA" id="ARBA00022801"/>
    </source>
</evidence>
<dbReference type="InterPro" id="IPR000917">
    <property type="entry name" value="Sulfatase_N"/>
</dbReference>
<evidence type="ECO:0000313" key="5">
    <source>
        <dbReference type="Proteomes" id="UP001501496"/>
    </source>
</evidence>
<keyword evidence="5" id="KW-1185">Reference proteome</keyword>
<keyword evidence="2" id="KW-0378">Hydrolase</keyword>
<accession>A0ABP8CCS6</accession>
<evidence type="ECO:0000313" key="4">
    <source>
        <dbReference type="EMBL" id="GAA4237671.1"/>
    </source>
</evidence>
<dbReference type="PROSITE" id="PS00523">
    <property type="entry name" value="SULFATASE_1"/>
    <property type="match status" value="1"/>
</dbReference>
<proteinExistence type="inferred from homology"/>
<evidence type="ECO:0000259" key="3">
    <source>
        <dbReference type="Pfam" id="PF00884"/>
    </source>
</evidence>
<evidence type="ECO:0000256" key="1">
    <source>
        <dbReference type="ARBA" id="ARBA00008779"/>
    </source>
</evidence>
<sequence>MNFINMKKKILFIITGLVVFGCVNLKKETPVLALKKQPNIIYILADDLGYGDLSSYGQQKFETPNIDKMVANGMKFSQHYSGTSVCAPSRSSLMTGQHTGHTPIRGNKEHGQEGQVPLTGSYITIPEVLKKAGYVTGAFGKWGLGYIGSEGDATNQGFDEFFGYNCQRMSHRYYPTHVWHNQDKVLLEGNDWTKKSTYAPDVIQKKTLNFIESNKDKPFFAYVPFILPHAEIIAPEEDMKKYIGKFEETPHTINSDNYTSDYGPNLVTKHYCPQETPHAAYAAMVDKLDRYVGEIVNKVNELGIADNTIIMFASDNGPHDEGGADPEFFNSAGGLKGIKRDLYEGGIRSPFVVVWPNKIKAGSKSNHISAFWDVMPTLADLAGVETPSQSDGVSFLPTLLGEDHQKEHDYLYWEFHQRGGRKAIRKGKWKGVIYNVLNKNKATFELYDLDVDPSESNNLASLFPEVVLELKTLIKEARVESPLFPFENK</sequence>
<dbReference type="InterPro" id="IPR052701">
    <property type="entry name" value="GAG_Ulvan_Degrading_Sulfatases"/>
</dbReference>
<dbReference type="PROSITE" id="PS51257">
    <property type="entry name" value="PROKAR_LIPOPROTEIN"/>
    <property type="match status" value="1"/>
</dbReference>
<dbReference type="Gene3D" id="3.40.720.10">
    <property type="entry name" value="Alkaline Phosphatase, subunit A"/>
    <property type="match status" value="1"/>
</dbReference>
<dbReference type="Pfam" id="PF00884">
    <property type="entry name" value="Sulfatase"/>
    <property type="match status" value="1"/>
</dbReference>
<comment type="caution">
    <text evidence="4">The sequence shown here is derived from an EMBL/GenBank/DDBJ whole genome shotgun (WGS) entry which is preliminary data.</text>
</comment>
<gene>
    <name evidence="4" type="ORF">GCM10022291_25200</name>
</gene>
<dbReference type="SUPFAM" id="SSF53649">
    <property type="entry name" value="Alkaline phosphatase-like"/>
    <property type="match status" value="1"/>
</dbReference>
<dbReference type="Proteomes" id="UP001501496">
    <property type="component" value="Unassembled WGS sequence"/>
</dbReference>